<dbReference type="InterPro" id="IPR034595">
    <property type="entry name" value="NDUFAF8"/>
</dbReference>
<comment type="caution">
    <text evidence="1">The sequence shown here is derived from an EMBL/GenBank/DDBJ whole genome shotgun (WGS) entry which is preliminary data.</text>
</comment>
<evidence type="ECO:0000313" key="2">
    <source>
        <dbReference type="Proteomes" id="UP000825729"/>
    </source>
</evidence>
<protein>
    <recommendedName>
        <fullName evidence="3">IMS import disulfide relay-system CHCH-CHCH-like Cx9C domain-containing protein</fullName>
    </recommendedName>
</protein>
<dbReference type="PANTHER" id="PTHR34561">
    <property type="entry name" value="NADH DEHYDROGENASE [UBIQUINONE] 1 ALPHA SUBCOMPLEX ASSEMBLY FACTOR 8"/>
    <property type="match status" value="1"/>
</dbReference>
<organism evidence="1 2">
    <name type="scientific">Aristolochia fimbriata</name>
    <name type="common">White veined hardy Dutchman's pipe vine</name>
    <dbReference type="NCBI Taxonomy" id="158543"/>
    <lineage>
        <taxon>Eukaryota</taxon>
        <taxon>Viridiplantae</taxon>
        <taxon>Streptophyta</taxon>
        <taxon>Embryophyta</taxon>
        <taxon>Tracheophyta</taxon>
        <taxon>Spermatophyta</taxon>
        <taxon>Magnoliopsida</taxon>
        <taxon>Magnoliidae</taxon>
        <taxon>Piperales</taxon>
        <taxon>Aristolochiaceae</taxon>
        <taxon>Aristolochia</taxon>
    </lineage>
</organism>
<name>A0AAV7FHU1_ARIFI</name>
<gene>
    <name evidence="1" type="ORF">H6P81_004364</name>
</gene>
<dbReference type="AlphaFoldDB" id="A0AAV7FHU1"/>
<dbReference type="Proteomes" id="UP000825729">
    <property type="component" value="Unassembled WGS sequence"/>
</dbReference>
<dbReference type="GO" id="GO:0032981">
    <property type="term" value="P:mitochondrial respiratory chain complex I assembly"/>
    <property type="evidence" value="ECO:0007669"/>
    <property type="project" value="InterPro"/>
</dbReference>
<dbReference type="GO" id="GO:0005739">
    <property type="term" value="C:mitochondrion"/>
    <property type="evidence" value="ECO:0007669"/>
    <property type="project" value="InterPro"/>
</dbReference>
<sequence length="137" mass="15373">MHTFFSLHEDKKSSQPFDWNNKWAQDEVTTIEFGCRNVTGTGRHGVLRTPFPSGGSGSRFSSAVRLVGGVGAWRSKREMKERKAPSVLKRFLINCSSQAQEYGVCISQKVPEIERDMCSKEFLALKACMQNVLRGKA</sequence>
<evidence type="ECO:0000313" key="1">
    <source>
        <dbReference type="EMBL" id="KAG9459856.1"/>
    </source>
</evidence>
<proteinExistence type="predicted"/>
<evidence type="ECO:0008006" key="3">
    <source>
        <dbReference type="Google" id="ProtNLM"/>
    </source>
</evidence>
<reference evidence="1 2" key="1">
    <citation type="submission" date="2021-07" db="EMBL/GenBank/DDBJ databases">
        <title>The Aristolochia fimbriata genome: insights into angiosperm evolution, floral development and chemical biosynthesis.</title>
        <authorList>
            <person name="Jiao Y."/>
        </authorList>
    </citation>
    <scope>NUCLEOTIDE SEQUENCE [LARGE SCALE GENOMIC DNA]</scope>
    <source>
        <strain evidence="1">IBCAS-2021</strain>
        <tissue evidence="1">Leaf</tissue>
    </source>
</reference>
<accession>A0AAV7FHU1</accession>
<dbReference type="PANTHER" id="PTHR34561:SF1">
    <property type="entry name" value="NADH DEHYDROGENASE [UBIQUINONE] 1 ALPHA SUBCOMPLEX ASSEMBLY FACTOR 8"/>
    <property type="match status" value="1"/>
</dbReference>
<dbReference type="EMBL" id="JAINDJ010000002">
    <property type="protein sequence ID" value="KAG9459856.1"/>
    <property type="molecule type" value="Genomic_DNA"/>
</dbReference>
<keyword evidence="2" id="KW-1185">Reference proteome</keyword>